<dbReference type="STRING" id="1579979.WM2015_3031"/>
<dbReference type="PANTHER" id="PTHR43798:SF33">
    <property type="entry name" value="HYDROLASE, PUTATIVE (AFU_ORTHOLOGUE AFUA_2G14860)-RELATED"/>
    <property type="match status" value="1"/>
</dbReference>
<proteinExistence type="predicted"/>
<sequence>MDCALDAWSALGRRRRIGGHELFVIDSGESDRPALLLIHGFPTSSWDWAPLWDALSASHRLIAFDLLGFGFSDKPDPHDYRISEQADLCEAVLGDLGLSEADLIAHDYGDTVAQELLARQNEGRSPIHWRSVCLLNGGLFPETHRPRLIQKLLAGPLGPLLNRLTSKQRFDTTLRAIFGPETPPGQDLLDGYWRLLNHGGRRAPTHRLLDYIRERRLHRKRWLDALIYSEVPIGLINGSADPISGAHMVARYRELIPRDDFIVELPRIGHFPQVEAPSRVVEAYRNFLRSRGRRVAARAFC</sequence>
<dbReference type="OrthoDB" id="9808398at2"/>
<reference evidence="1 2" key="1">
    <citation type="submission" date="2015-07" db="EMBL/GenBank/DDBJ databases">
        <authorList>
            <person name="Noorani M."/>
        </authorList>
    </citation>
    <scope>NUCLEOTIDE SEQUENCE [LARGE SCALE GENOMIC DNA]</scope>
    <source>
        <strain evidence="1 2">KCTC 42284</strain>
    </source>
</reference>
<evidence type="ECO:0000313" key="2">
    <source>
        <dbReference type="Proteomes" id="UP000066624"/>
    </source>
</evidence>
<protein>
    <submittedName>
        <fullName evidence="1">Alpha/beta hydrolase</fullName>
    </submittedName>
</protein>
<name>A0A0K0Y0B2_9GAMM</name>
<keyword evidence="1" id="KW-0378">Hydrolase</keyword>
<keyword evidence="2" id="KW-1185">Reference proteome</keyword>
<organism evidence="1 2">
    <name type="scientific">Wenzhouxiangella marina</name>
    <dbReference type="NCBI Taxonomy" id="1579979"/>
    <lineage>
        <taxon>Bacteria</taxon>
        <taxon>Pseudomonadati</taxon>
        <taxon>Pseudomonadota</taxon>
        <taxon>Gammaproteobacteria</taxon>
        <taxon>Chromatiales</taxon>
        <taxon>Wenzhouxiangellaceae</taxon>
        <taxon>Wenzhouxiangella</taxon>
    </lineage>
</organism>
<dbReference type="GO" id="GO:0016020">
    <property type="term" value="C:membrane"/>
    <property type="evidence" value="ECO:0007669"/>
    <property type="project" value="TreeGrafter"/>
</dbReference>
<dbReference type="GO" id="GO:0046464">
    <property type="term" value="P:acylglycerol catabolic process"/>
    <property type="evidence" value="ECO:0007669"/>
    <property type="project" value="TreeGrafter"/>
</dbReference>
<dbReference type="InterPro" id="IPR050266">
    <property type="entry name" value="AB_hydrolase_sf"/>
</dbReference>
<dbReference type="InterPro" id="IPR000073">
    <property type="entry name" value="AB_hydrolase_1"/>
</dbReference>
<dbReference type="KEGG" id="wma:WM2015_3031"/>
<dbReference type="AlphaFoldDB" id="A0A0K0Y0B2"/>
<dbReference type="InterPro" id="IPR029058">
    <property type="entry name" value="AB_hydrolase_fold"/>
</dbReference>
<dbReference type="SUPFAM" id="SSF53474">
    <property type="entry name" value="alpha/beta-Hydrolases"/>
    <property type="match status" value="1"/>
</dbReference>
<evidence type="ECO:0000313" key="1">
    <source>
        <dbReference type="EMBL" id="AKS43383.1"/>
    </source>
</evidence>
<dbReference type="PATRIC" id="fig|1579979.3.peg.3100"/>
<gene>
    <name evidence="1" type="ORF">WM2015_3031</name>
</gene>
<accession>A0A0K0Y0B2</accession>
<dbReference type="PRINTS" id="PR00412">
    <property type="entry name" value="EPOXHYDRLASE"/>
</dbReference>
<dbReference type="GO" id="GO:0047372">
    <property type="term" value="F:monoacylglycerol lipase activity"/>
    <property type="evidence" value="ECO:0007669"/>
    <property type="project" value="TreeGrafter"/>
</dbReference>
<dbReference type="PANTHER" id="PTHR43798">
    <property type="entry name" value="MONOACYLGLYCEROL LIPASE"/>
    <property type="match status" value="1"/>
</dbReference>
<dbReference type="InterPro" id="IPR000639">
    <property type="entry name" value="Epox_hydrolase-like"/>
</dbReference>
<dbReference type="Gene3D" id="3.40.50.1820">
    <property type="entry name" value="alpha/beta hydrolase"/>
    <property type="match status" value="1"/>
</dbReference>
<dbReference type="Proteomes" id="UP000066624">
    <property type="component" value="Chromosome"/>
</dbReference>
<dbReference type="RefSeq" id="WP_049726872.1">
    <property type="nucleotide sequence ID" value="NZ_CP012154.1"/>
</dbReference>
<dbReference type="Pfam" id="PF12697">
    <property type="entry name" value="Abhydrolase_6"/>
    <property type="match status" value="1"/>
</dbReference>
<dbReference type="EMBL" id="CP012154">
    <property type="protein sequence ID" value="AKS43383.1"/>
    <property type="molecule type" value="Genomic_DNA"/>
</dbReference>